<evidence type="ECO:0000256" key="4">
    <source>
        <dbReference type="ARBA" id="ARBA00004496"/>
    </source>
</evidence>
<feature type="domain" description="3-dehydroquinate synthase C-terminal" evidence="20">
    <location>
        <begin position="184"/>
        <end position="325"/>
    </location>
</feature>
<feature type="binding site" evidence="18">
    <location>
        <begin position="132"/>
        <end position="133"/>
    </location>
    <ligand>
        <name>NAD(+)</name>
        <dbReference type="ChEBI" id="CHEBI:57540"/>
    </ligand>
</feature>
<dbReference type="GO" id="GO:0008652">
    <property type="term" value="P:amino acid biosynthetic process"/>
    <property type="evidence" value="ECO:0007669"/>
    <property type="project" value="UniProtKB-KW"/>
</dbReference>
<evidence type="ECO:0000256" key="14">
    <source>
        <dbReference type="ARBA" id="ARBA00023027"/>
    </source>
</evidence>
<dbReference type="InterPro" id="IPR030963">
    <property type="entry name" value="DHQ_synth_fam"/>
</dbReference>
<dbReference type="PATRIC" id="fig|1538.10.peg.864"/>
<keyword evidence="17 18" id="KW-0170">Cobalt</keyword>
<accession>A0A162L6Y1</accession>
<dbReference type="GO" id="GO:0009073">
    <property type="term" value="P:aromatic amino acid family biosynthetic process"/>
    <property type="evidence" value="ECO:0007669"/>
    <property type="project" value="UniProtKB-KW"/>
</dbReference>
<evidence type="ECO:0000256" key="18">
    <source>
        <dbReference type="HAMAP-Rule" id="MF_00110"/>
    </source>
</evidence>
<dbReference type="SUPFAM" id="SSF56796">
    <property type="entry name" value="Dehydroquinate synthase-like"/>
    <property type="match status" value="1"/>
</dbReference>
<dbReference type="HAMAP" id="MF_00110">
    <property type="entry name" value="DHQ_synthase"/>
    <property type="match status" value="1"/>
</dbReference>
<comment type="cofactor">
    <cofactor evidence="3">
        <name>Zn(2+)</name>
        <dbReference type="ChEBI" id="CHEBI:29105"/>
    </cofactor>
</comment>
<dbReference type="RefSeq" id="WP_082848345.1">
    <property type="nucleotide sequence ID" value="NZ_LITT01000003.1"/>
</dbReference>
<evidence type="ECO:0000259" key="20">
    <source>
        <dbReference type="Pfam" id="PF24621"/>
    </source>
</evidence>
<feature type="binding site" evidence="18">
    <location>
        <begin position="108"/>
        <end position="112"/>
    </location>
    <ligand>
        <name>NAD(+)</name>
        <dbReference type="ChEBI" id="CHEBI:57540"/>
    </ligand>
</feature>
<dbReference type="AlphaFoldDB" id="A0A162L6Y1"/>
<evidence type="ECO:0000256" key="12">
    <source>
        <dbReference type="ARBA" id="ARBA00022741"/>
    </source>
</evidence>
<keyword evidence="15 18" id="KW-0057">Aromatic amino acid biosynthesis</keyword>
<dbReference type="GO" id="GO:0003856">
    <property type="term" value="F:3-dehydroquinate synthase activity"/>
    <property type="evidence" value="ECO:0007669"/>
    <property type="project" value="UniProtKB-UniRule"/>
</dbReference>
<comment type="function">
    <text evidence="18">Catalyzes the conversion of 3-deoxy-D-arabino-heptulosonate 7-phosphate (DAHP) to dehydroquinate (DHQ).</text>
</comment>
<evidence type="ECO:0000256" key="6">
    <source>
        <dbReference type="ARBA" id="ARBA00005412"/>
    </source>
</evidence>
<feature type="binding site" evidence="18">
    <location>
        <position position="154"/>
    </location>
    <ligand>
        <name>NAD(+)</name>
        <dbReference type="ChEBI" id="CHEBI:57540"/>
    </ligand>
</feature>
<feature type="binding site" evidence="18">
    <location>
        <position position="187"/>
    </location>
    <ligand>
        <name>Zn(2+)</name>
        <dbReference type="ChEBI" id="CHEBI:29105"/>
    </ligand>
</feature>
<evidence type="ECO:0000256" key="8">
    <source>
        <dbReference type="ARBA" id="ARBA00017684"/>
    </source>
</evidence>
<keyword evidence="10 18" id="KW-0028">Amino-acid biosynthesis</keyword>
<evidence type="ECO:0000256" key="1">
    <source>
        <dbReference type="ARBA" id="ARBA00001393"/>
    </source>
</evidence>
<sequence length="363" mass="41007">MNTISININLKKKQYKIYMERGILTSIGKKLREVYEGRTLVVITDKNIERLYMKELKQSFLDNGFKVNVISIEPGEKSKSLDMLKKIYENLCELKIKRKDVIVSFGGGVVGDLSGFAAATYLRGISYVQIPTSLLAQVDSSIGGKVAVDLPWGKNLVGNFYHPDAVFIDPEVLKTLSDRFFSDGMAEVIKYGFIKDKTILEDLNSYKSKEEALNNIENVIYKCCSIKKKLVEEDEKDLGNRMLLNFGHTLGHAVERYYNYSKYSHGEAVSIGMAYITGRTEELSITKEGTYSYMVNILKKYGLPVYIQGVDKNVLVDTIALDKKSSDKNEINLIMIEEAGKSKIRNTKLSEAANFLFPENLIK</sequence>
<dbReference type="Proteomes" id="UP000077407">
    <property type="component" value="Unassembled WGS sequence"/>
</dbReference>
<comment type="catalytic activity">
    <reaction evidence="1 18">
        <text>7-phospho-2-dehydro-3-deoxy-D-arabino-heptonate = 3-dehydroquinate + phosphate</text>
        <dbReference type="Rhea" id="RHEA:21968"/>
        <dbReference type="ChEBI" id="CHEBI:32364"/>
        <dbReference type="ChEBI" id="CHEBI:43474"/>
        <dbReference type="ChEBI" id="CHEBI:58394"/>
        <dbReference type="EC" id="4.2.3.4"/>
    </reaction>
</comment>
<feature type="binding site" evidence="18">
    <location>
        <position position="265"/>
    </location>
    <ligand>
        <name>Zn(2+)</name>
        <dbReference type="ChEBI" id="CHEBI:29105"/>
    </ligand>
</feature>
<evidence type="ECO:0000256" key="10">
    <source>
        <dbReference type="ARBA" id="ARBA00022605"/>
    </source>
</evidence>
<feature type="binding site" evidence="18">
    <location>
        <position position="145"/>
    </location>
    <ligand>
        <name>NAD(+)</name>
        <dbReference type="ChEBI" id="CHEBI:57540"/>
    </ligand>
</feature>
<dbReference type="CDD" id="cd08195">
    <property type="entry name" value="DHQS"/>
    <property type="match status" value="1"/>
</dbReference>
<evidence type="ECO:0000256" key="2">
    <source>
        <dbReference type="ARBA" id="ARBA00001911"/>
    </source>
</evidence>
<keyword evidence="11 18" id="KW-0479">Metal-binding</keyword>
<evidence type="ECO:0000256" key="15">
    <source>
        <dbReference type="ARBA" id="ARBA00023141"/>
    </source>
</evidence>
<dbReference type="EMBL" id="LITT01000003">
    <property type="protein sequence ID" value="OAA91972.1"/>
    <property type="molecule type" value="Genomic_DNA"/>
</dbReference>
<organism evidence="21 22">
    <name type="scientific">Clostridium ljungdahlii</name>
    <dbReference type="NCBI Taxonomy" id="1538"/>
    <lineage>
        <taxon>Bacteria</taxon>
        <taxon>Bacillati</taxon>
        <taxon>Bacillota</taxon>
        <taxon>Clostridia</taxon>
        <taxon>Eubacteriales</taxon>
        <taxon>Clostridiaceae</taxon>
        <taxon>Clostridium</taxon>
    </lineage>
</organism>
<dbReference type="GO" id="GO:0005737">
    <property type="term" value="C:cytoplasm"/>
    <property type="evidence" value="ECO:0007669"/>
    <property type="project" value="UniProtKB-SubCell"/>
</dbReference>
<evidence type="ECO:0000256" key="11">
    <source>
        <dbReference type="ARBA" id="ARBA00022723"/>
    </source>
</evidence>
<evidence type="ECO:0000256" key="17">
    <source>
        <dbReference type="ARBA" id="ARBA00023285"/>
    </source>
</evidence>
<dbReference type="Gene3D" id="3.40.50.1970">
    <property type="match status" value="1"/>
</dbReference>
<comment type="cofactor">
    <cofactor evidence="18">
        <name>Co(2+)</name>
        <dbReference type="ChEBI" id="CHEBI:48828"/>
    </cofactor>
    <cofactor evidence="18">
        <name>Zn(2+)</name>
        <dbReference type="ChEBI" id="CHEBI:29105"/>
    </cofactor>
    <text evidence="18">Binds 1 divalent metal cation per subunit. Can use either Co(2+) or Zn(2+).</text>
</comment>
<evidence type="ECO:0000256" key="16">
    <source>
        <dbReference type="ARBA" id="ARBA00023239"/>
    </source>
</evidence>
<dbReference type="Gene3D" id="1.20.1090.10">
    <property type="entry name" value="Dehydroquinate synthase-like - alpha domain"/>
    <property type="match status" value="1"/>
</dbReference>
<dbReference type="GO" id="GO:0046872">
    <property type="term" value="F:metal ion binding"/>
    <property type="evidence" value="ECO:0007669"/>
    <property type="project" value="UniProtKB-KW"/>
</dbReference>
<gene>
    <name evidence="18 21" type="primary">aroB</name>
    <name evidence="21" type="ORF">WY13_00374</name>
</gene>
<evidence type="ECO:0000256" key="3">
    <source>
        <dbReference type="ARBA" id="ARBA00001947"/>
    </source>
</evidence>
<evidence type="ECO:0000256" key="13">
    <source>
        <dbReference type="ARBA" id="ARBA00022833"/>
    </source>
</evidence>
<keyword evidence="14 18" id="KW-0520">NAD</keyword>
<dbReference type="InterPro" id="IPR016037">
    <property type="entry name" value="DHQ_synth_AroB"/>
</dbReference>
<evidence type="ECO:0000259" key="19">
    <source>
        <dbReference type="Pfam" id="PF01761"/>
    </source>
</evidence>
<keyword evidence="12 18" id="KW-0547">Nucleotide-binding</keyword>
<evidence type="ECO:0000313" key="21">
    <source>
        <dbReference type="EMBL" id="OAA91972.1"/>
    </source>
</evidence>
<dbReference type="UniPathway" id="UPA00053">
    <property type="reaction ID" value="UER00085"/>
</dbReference>
<evidence type="ECO:0000256" key="7">
    <source>
        <dbReference type="ARBA" id="ARBA00013031"/>
    </source>
</evidence>
<proteinExistence type="inferred from homology"/>
<evidence type="ECO:0000313" key="22">
    <source>
        <dbReference type="Proteomes" id="UP000077407"/>
    </source>
</evidence>
<feature type="binding site" evidence="18">
    <location>
        <position position="248"/>
    </location>
    <ligand>
        <name>Zn(2+)</name>
        <dbReference type="ChEBI" id="CHEBI:29105"/>
    </ligand>
</feature>
<dbReference type="InterPro" id="IPR056179">
    <property type="entry name" value="DHQS_C"/>
</dbReference>
<dbReference type="OrthoDB" id="9806583at2"/>
<dbReference type="PANTHER" id="PTHR43622:SF7">
    <property type="entry name" value="3-DEHYDROQUINATE SYNTHASE, CHLOROPLASTIC"/>
    <property type="match status" value="1"/>
</dbReference>
<dbReference type="InterPro" id="IPR030960">
    <property type="entry name" value="DHQS/DOIS_N"/>
</dbReference>
<evidence type="ECO:0000256" key="5">
    <source>
        <dbReference type="ARBA" id="ARBA00004661"/>
    </source>
</evidence>
<dbReference type="NCBIfam" id="TIGR01357">
    <property type="entry name" value="aroB"/>
    <property type="match status" value="1"/>
</dbReference>
<comment type="similarity">
    <text evidence="6 18">Belongs to the sugar phosphate cyclases superfamily. Dehydroquinate synthase family.</text>
</comment>
<dbReference type="EC" id="4.2.3.4" evidence="7 18"/>
<dbReference type="Pfam" id="PF24621">
    <property type="entry name" value="DHQS_C"/>
    <property type="match status" value="1"/>
</dbReference>
<evidence type="ECO:0000256" key="9">
    <source>
        <dbReference type="ARBA" id="ARBA00022490"/>
    </source>
</evidence>
<comment type="caution">
    <text evidence="21">The sequence shown here is derived from an EMBL/GenBank/DDBJ whole genome shotgun (WGS) entry which is preliminary data.</text>
</comment>
<comment type="pathway">
    <text evidence="5 18">Metabolic intermediate biosynthesis; chorismate biosynthesis; chorismate from D-erythrose 4-phosphate and phosphoenolpyruvate: step 2/7.</text>
</comment>
<reference evidence="21 22" key="1">
    <citation type="journal article" date="2015" name="Biotechnol. Bioeng.">
        <title>Genome sequence and phenotypic characterization of Caulobacter segnis.</title>
        <authorList>
            <person name="Patel S."/>
            <person name="Fletcher B."/>
            <person name="Scott D.C."/>
            <person name="Ely B."/>
        </authorList>
    </citation>
    <scope>NUCLEOTIDE SEQUENCE [LARGE SCALE GENOMIC DNA]</scope>
    <source>
        <strain evidence="21 22">ERI-2</strain>
    </source>
</reference>
<name>A0A162L6Y1_9CLOT</name>
<comment type="subcellular location">
    <subcellularLocation>
        <location evidence="4 18">Cytoplasm</location>
    </subcellularLocation>
</comment>
<keyword evidence="9 18" id="KW-0963">Cytoplasm</keyword>
<feature type="domain" description="3-dehydroquinate synthase N-terminal" evidence="19">
    <location>
        <begin position="70"/>
        <end position="181"/>
    </location>
</feature>
<dbReference type="PIRSF" id="PIRSF001455">
    <property type="entry name" value="DHQ_synth"/>
    <property type="match status" value="1"/>
</dbReference>
<dbReference type="GO" id="GO:0000166">
    <property type="term" value="F:nucleotide binding"/>
    <property type="evidence" value="ECO:0007669"/>
    <property type="project" value="UniProtKB-KW"/>
</dbReference>
<comment type="cofactor">
    <cofactor evidence="2 18">
        <name>NAD(+)</name>
        <dbReference type="ChEBI" id="CHEBI:57540"/>
    </cofactor>
</comment>
<protein>
    <recommendedName>
        <fullName evidence="8 18">3-dehydroquinate synthase</fullName>
        <shortName evidence="18">DHQS</shortName>
        <ecNumber evidence="7 18">4.2.3.4</ecNumber>
    </recommendedName>
</protein>
<comment type="caution">
    <text evidence="18">Lacks conserved residue(s) required for the propagation of feature annotation.</text>
</comment>
<dbReference type="InterPro" id="IPR050071">
    <property type="entry name" value="Dehydroquinate_synthase"/>
</dbReference>
<dbReference type="FunFam" id="3.40.50.1970:FF:000007">
    <property type="entry name" value="Pentafunctional AROM polypeptide"/>
    <property type="match status" value="1"/>
</dbReference>
<keyword evidence="16 18" id="KW-0456">Lyase</keyword>
<dbReference type="PANTHER" id="PTHR43622">
    <property type="entry name" value="3-DEHYDROQUINATE SYNTHASE"/>
    <property type="match status" value="1"/>
</dbReference>
<keyword evidence="13 18" id="KW-0862">Zinc</keyword>
<dbReference type="Pfam" id="PF01761">
    <property type="entry name" value="DHQ_synthase"/>
    <property type="match status" value="1"/>
</dbReference>
<dbReference type="GO" id="GO:0009423">
    <property type="term" value="P:chorismate biosynthetic process"/>
    <property type="evidence" value="ECO:0007669"/>
    <property type="project" value="UniProtKB-UniRule"/>
</dbReference>